<name>A0A8J3DIT9_9BACT</name>
<dbReference type="SUPFAM" id="SSF53474">
    <property type="entry name" value="alpha/beta-Hydrolases"/>
    <property type="match status" value="1"/>
</dbReference>
<dbReference type="AlphaFoldDB" id="A0A8J3DIT9"/>
<gene>
    <name evidence="3" type="ORF">GCM10007047_12390</name>
</gene>
<evidence type="ECO:0000313" key="3">
    <source>
        <dbReference type="EMBL" id="GHB97968.1"/>
    </source>
</evidence>
<protein>
    <recommendedName>
        <fullName evidence="2">AB hydrolase-1 domain-containing protein</fullName>
    </recommendedName>
</protein>
<evidence type="ECO:0000313" key="4">
    <source>
        <dbReference type="Proteomes" id="UP000642829"/>
    </source>
</evidence>
<evidence type="ECO:0000256" key="1">
    <source>
        <dbReference type="ARBA" id="ARBA00022801"/>
    </source>
</evidence>
<keyword evidence="1" id="KW-0378">Hydrolase</keyword>
<dbReference type="EMBL" id="BMXG01000006">
    <property type="protein sequence ID" value="GHB97968.1"/>
    <property type="molecule type" value="Genomic_DNA"/>
</dbReference>
<feature type="domain" description="AB hydrolase-1" evidence="2">
    <location>
        <begin position="4"/>
        <end position="184"/>
    </location>
</feature>
<keyword evidence="4" id="KW-1185">Reference proteome</keyword>
<accession>A0A8J3DIT9</accession>
<organism evidence="3 4">
    <name type="scientific">Cerasicoccus arenae</name>
    <dbReference type="NCBI Taxonomy" id="424488"/>
    <lineage>
        <taxon>Bacteria</taxon>
        <taxon>Pseudomonadati</taxon>
        <taxon>Verrucomicrobiota</taxon>
        <taxon>Opitutia</taxon>
        <taxon>Puniceicoccales</taxon>
        <taxon>Cerasicoccaceae</taxon>
        <taxon>Cerasicoccus</taxon>
    </lineage>
</organism>
<comment type="caution">
    <text evidence="3">The sequence shown here is derived from an EMBL/GenBank/DDBJ whole genome shotgun (WGS) entry which is preliminary data.</text>
</comment>
<reference evidence="3" key="2">
    <citation type="submission" date="2020-09" db="EMBL/GenBank/DDBJ databases">
        <authorList>
            <person name="Sun Q."/>
            <person name="Kim S."/>
        </authorList>
    </citation>
    <scope>NUCLEOTIDE SEQUENCE</scope>
    <source>
        <strain evidence="3">KCTC 12870</strain>
    </source>
</reference>
<dbReference type="InterPro" id="IPR000073">
    <property type="entry name" value="AB_hydrolase_1"/>
</dbReference>
<dbReference type="Gene3D" id="3.40.50.1820">
    <property type="entry name" value="alpha/beta hydrolase"/>
    <property type="match status" value="1"/>
</dbReference>
<evidence type="ECO:0000259" key="2">
    <source>
        <dbReference type="Pfam" id="PF00561"/>
    </source>
</evidence>
<dbReference type="PANTHER" id="PTHR46118:SF4">
    <property type="entry name" value="PROTEIN ABHD11"/>
    <property type="match status" value="1"/>
</dbReference>
<sequence length="204" mass="23336">MDYAELASDVLGFLDEHNLEGVHLLGHSLGGKVAMRVAMESPERIASLIIVDISPREYPPYHQRDFDAMNTLPLKEITSRKDAEARIAEMVPDWGQRQFLLTNLIRKDDHFEWGINLRALTDQRDVMRSNSIAAEGVYAGATTFILGGQSRFVLPEDWRLIDRHFPKARIEVINESGHNPHIEKREDFLAAVFRHHDVDRSARV</sequence>
<dbReference type="InterPro" id="IPR029058">
    <property type="entry name" value="AB_hydrolase_fold"/>
</dbReference>
<dbReference type="Pfam" id="PF00561">
    <property type="entry name" value="Abhydrolase_1"/>
    <property type="match status" value="1"/>
</dbReference>
<reference evidence="3" key="1">
    <citation type="journal article" date="2014" name="Int. J. Syst. Evol. Microbiol.">
        <title>Complete genome sequence of Corynebacterium casei LMG S-19264T (=DSM 44701T), isolated from a smear-ripened cheese.</title>
        <authorList>
            <consortium name="US DOE Joint Genome Institute (JGI-PGF)"/>
            <person name="Walter F."/>
            <person name="Albersmeier A."/>
            <person name="Kalinowski J."/>
            <person name="Ruckert C."/>
        </authorList>
    </citation>
    <scope>NUCLEOTIDE SEQUENCE</scope>
    <source>
        <strain evidence="3">KCTC 12870</strain>
    </source>
</reference>
<dbReference type="Proteomes" id="UP000642829">
    <property type="component" value="Unassembled WGS sequence"/>
</dbReference>
<dbReference type="GO" id="GO:0016787">
    <property type="term" value="F:hydrolase activity"/>
    <property type="evidence" value="ECO:0007669"/>
    <property type="project" value="UniProtKB-KW"/>
</dbReference>
<dbReference type="PANTHER" id="PTHR46118">
    <property type="entry name" value="PROTEIN ABHD11"/>
    <property type="match status" value="1"/>
</dbReference>
<proteinExistence type="predicted"/>